<keyword evidence="3" id="KW-1185">Reference proteome</keyword>
<name>A0ABQ8UCD8_9EUKA</name>
<evidence type="ECO:0000313" key="3">
    <source>
        <dbReference type="Proteomes" id="UP001141327"/>
    </source>
</evidence>
<reference evidence="2" key="1">
    <citation type="journal article" date="2022" name="bioRxiv">
        <title>Genomics of Preaxostyla Flagellates Illuminates Evolutionary Transitions and the Path Towards Mitochondrial Loss.</title>
        <authorList>
            <person name="Novak L.V.F."/>
            <person name="Treitli S.C."/>
            <person name="Pyrih J."/>
            <person name="Halakuc P."/>
            <person name="Pipaliya S.V."/>
            <person name="Vacek V."/>
            <person name="Brzon O."/>
            <person name="Soukal P."/>
            <person name="Eme L."/>
            <person name="Dacks J.B."/>
            <person name="Karnkowska A."/>
            <person name="Elias M."/>
            <person name="Hampl V."/>
        </authorList>
    </citation>
    <scope>NUCLEOTIDE SEQUENCE</scope>
    <source>
        <strain evidence="2">RCP-MX</strain>
    </source>
</reference>
<dbReference type="EMBL" id="JAPMOS010000070">
    <property type="protein sequence ID" value="KAJ4456443.1"/>
    <property type="molecule type" value="Genomic_DNA"/>
</dbReference>
<dbReference type="PANTHER" id="PTHR43691">
    <property type="entry name" value="URIDINE PHOSPHORYLASE"/>
    <property type="match status" value="1"/>
</dbReference>
<dbReference type="InterPro" id="IPR035994">
    <property type="entry name" value="Nucleoside_phosphorylase_sf"/>
</dbReference>
<dbReference type="CDD" id="cd17765">
    <property type="entry name" value="PNP_ThPNP_like"/>
    <property type="match status" value="1"/>
</dbReference>
<gene>
    <name evidence="2" type="ORF">PAPYR_8343</name>
</gene>
<dbReference type="Proteomes" id="UP001141327">
    <property type="component" value="Unassembled WGS sequence"/>
</dbReference>
<dbReference type="Gene3D" id="3.40.50.1580">
    <property type="entry name" value="Nucleoside phosphorylase domain"/>
    <property type="match status" value="1"/>
</dbReference>
<proteinExistence type="predicted"/>
<evidence type="ECO:0000313" key="2">
    <source>
        <dbReference type="EMBL" id="KAJ4456443.1"/>
    </source>
</evidence>
<protein>
    <submittedName>
        <fullName evidence="2">Purine nucleoside phosphorylase DeoD-type</fullName>
    </submittedName>
</protein>
<dbReference type="PANTHER" id="PTHR43691:SF11">
    <property type="entry name" value="FI09636P-RELATED"/>
    <property type="match status" value="1"/>
</dbReference>
<accession>A0ABQ8UCD8</accession>
<dbReference type="Pfam" id="PF01048">
    <property type="entry name" value="PNP_UDP_1"/>
    <property type="match status" value="1"/>
</dbReference>
<dbReference type="InterPro" id="IPR000845">
    <property type="entry name" value="Nucleoside_phosphorylase_d"/>
</dbReference>
<feature type="domain" description="Nucleoside phosphorylase" evidence="1">
    <location>
        <begin position="28"/>
        <end position="224"/>
    </location>
</feature>
<dbReference type="SUPFAM" id="SSF53167">
    <property type="entry name" value="Purine and uridine phosphorylases"/>
    <property type="match status" value="1"/>
</dbReference>
<comment type="caution">
    <text evidence="2">The sequence shown here is derived from an EMBL/GenBank/DDBJ whole genome shotgun (WGS) entry which is preliminary data.</text>
</comment>
<sequence>MEQEPSATPTPPPTHPLHIHAYPDSIAPIVLLPGDPNRARYIAETFLASPICYNENRQLLGFTGTYKGTRVTVQATGMGAPSAAIVIEELVKLGAKVFIRCGTAGIIARDVKPCDIIIAMASNPNDGTTRQYLPHVRYAPVADFSVVEALVWASRQAVPDHIHVGLIQSDDGFYTMAPEHVPRLAAMGVLAVEMETAILFALAKLRGVRAGALLVASNYIGDPEFVEPTRLRDAVNQMLDVALNAAVAIKL</sequence>
<evidence type="ECO:0000259" key="1">
    <source>
        <dbReference type="Pfam" id="PF01048"/>
    </source>
</evidence>
<organism evidence="2 3">
    <name type="scientific">Paratrimastix pyriformis</name>
    <dbReference type="NCBI Taxonomy" id="342808"/>
    <lineage>
        <taxon>Eukaryota</taxon>
        <taxon>Metamonada</taxon>
        <taxon>Preaxostyla</taxon>
        <taxon>Paratrimastigidae</taxon>
        <taxon>Paratrimastix</taxon>
    </lineage>
</organism>